<dbReference type="STRING" id="1637975.AN957_06440"/>
<dbReference type="InterPro" id="IPR042070">
    <property type="entry name" value="PucR_C-HTH_sf"/>
</dbReference>
<comment type="similarity">
    <text evidence="1">Belongs to the CdaR family.</text>
</comment>
<dbReference type="Pfam" id="PF07905">
    <property type="entry name" value="PucR"/>
    <property type="match status" value="1"/>
</dbReference>
<dbReference type="Pfam" id="PF13556">
    <property type="entry name" value="HTH_30"/>
    <property type="match status" value="1"/>
</dbReference>
<dbReference type="PANTHER" id="PTHR33744">
    <property type="entry name" value="CARBOHYDRATE DIACID REGULATOR"/>
    <property type="match status" value="1"/>
</dbReference>
<accession>A0A0Q3SG21</accession>
<feature type="domain" description="PucR C-terminal helix-turn-helix" evidence="3">
    <location>
        <begin position="444"/>
        <end position="497"/>
    </location>
</feature>
<dbReference type="AlphaFoldDB" id="A0A0Q3SG21"/>
<dbReference type="RefSeq" id="WP_053474727.1">
    <property type="nucleotide sequence ID" value="NZ_CP085712.1"/>
</dbReference>
<evidence type="ECO:0000313" key="6">
    <source>
        <dbReference type="Proteomes" id="UP000050996"/>
    </source>
</evidence>
<feature type="domain" description="CdaR GGDEF-like" evidence="4">
    <location>
        <begin position="269"/>
        <end position="390"/>
    </location>
</feature>
<dbReference type="Gene3D" id="1.10.10.2840">
    <property type="entry name" value="PucR C-terminal helix-turn-helix domain"/>
    <property type="match status" value="1"/>
</dbReference>
<dbReference type="InterPro" id="IPR025736">
    <property type="entry name" value="PucR_C-HTH_dom"/>
</dbReference>
<evidence type="ECO:0000256" key="1">
    <source>
        <dbReference type="ARBA" id="ARBA00006754"/>
    </source>
</evidence>
<reference evidence="5 6" key="1">
    <citation type="submission" date="2015-09" db="EMBL/GenBank/DDBJ databases">
        <title>Genome sequencing project for genomic taxonomy and phylogenomics of Bacillus-like bacteria.</title>
        <authorList>
            <person name="Liu B."/>
            <person name="Wang J."/>
            <person name="Zhu Y."/>
            <person name="Liu G."/>
            <person name="Chen Q."/>
            <person name="Chen Z."/>
            <person name="Lan J."/>
            <person name="Che J."/>
            <person name="Ge C."/>
            <person name="Shi H."/>
            <person name="Pan Z."/>
            <person name="Liu X."/>
        </authorList>
    </citation>
    <scope>NUCLEOTIDE SEQUENCE [LARGE SCALE GENOMIC DNA]</scope>
    <source>
        <strain evidence="5 6">FJAT-18043</strain>
    </source>
</reference>
<dbReference type="Proteomes" id="UP000050996">
    <property type="component" value="Unassembled WGS sequence"/>
</dbReference>
<dbReference type="PANTHER" id="PTHR33744:SF1">
    <property type="entry name" value="DNA-BINDING TRANSCRIPTIONAL ACTIVATOR ADER"/>
    <property type="match status" value="1"/>
</dbReference>
<dbReference type="PATRIC" id="fig|1637975.4.peg.987"/>
<dbReference type="InterPro" id="IPR012914">
    <property type="entry name" value="PucR_dom"/>
</dbReference>
<sequence length="508" mass="58367">MNPAGITLSELLRLPVLKEAKVISGEKGLNRMVKFVDIMEVPDVQGWLREGELLLTTAYSIRHDPTLLPKLVEELAKANAAALAIKPERFLHDMPIEMLQMSNNYHLPIIQLPNNIPYMDITNAVMEQIIDKQGSLLRRSEEIYKRLTTLVLENQGIQAVADNVAGLLKSSIWLVDKTGETIVQSPSDTADKLSSHTKFWNITVDKQIEGRLFIEKEALDELELICVEQARLVFSLELMRRKTALETEKKIRGDFIDELLSGLPLSKQVIINKGSQLGFNSEVDWEIAVVESDSESISLFIDKVTNLIHLESQKLRVKSHVHRQGDKYILLLASKSLDADPKHQSNLSFCWNEILTPFMNDWKGIRLGLGGKTQLWNINRSYLEAKKALMIGARMNLNPRVFTYEEIEILDLLIDASEYVDMDAYVEKRIGHLYKYDQENGMDLLPTLYHYLSTGGSLIETAKRLFIHRNSVKYRIDRIKQLSDIDLDNHQKRFEYYYCIVYYLLKKD</sequence>
<dbReference type="Pfam" id="PF17853">
    <property type="entry name" value="GGDEF_2"/>
    <property type="match status" value="1"/>
</dbReference>
<organism evidence="5 6">
    <name type="scientific">Cytobacillus solani</name>
    <dbReference type="NCBI Taxonomy" id="1637975"/>
    <lineage>
        <taxon>Bacteria</taxon>
        <taxon>Bacillati</taxon>
        <taxon>Bacillota</taxon>
        <taxon>Bacilli</taxon>
        <taxon>Bacillales</taxon>
        <taxon>Bacillaceae</taxon>
        <taxon>Cytobacillus</taxon>
    </lineage>
</organism>
<feature type="domain" description="Purine catabolism PurC-like" evidence="2">
    <location>
        <begin position="10"/>
        <end position="129"/>
    </location>
</feature>
<protein>
    <recommendedName>
        <fullName evidence="7">PucR family transcriptional regulator</fullName>
    </recommendedName>
</protein>
<comment type="caution">
    <text evidence="5">The sequence shown here is derived from an EMBL/GenBank/DDBJ whole genome shotgun (WGS) entry which is preliminary data.</text>
</comment>
<gene>
    <name evidence="5" type="ORF">AN957_06440</name>
</gene>
<evidence type="ECO:0000313" key="5">
    <source>
        <dbReference type="EMBL" id="KQL18260.1"/>
    </source>
</evidence>
<evidence type="ECO:0000259" key="3">
    <source>
        <dbReference type="Pfam" id="PF13556"/>
    </source>
</evidence>
<evidence type="ECO:0000259" key="2">
    <source>
        <dbReference type="Pfam" id="PF07905"/>
    </source>
</evidence>
<proteinExistence type="inferred from homology"/>
<keyword evidence="6" id="KW-1185">Reference proteome</keyword>
<dbReference type="InterPro" id="IPR051448">
    <property type="entry name" value="CdaR-like_regulators"/>
</dbReference>
<evidence type="ECO:0000259" key="4">
    <source>
        <dbReference type="Pfam" id="PF17853"/>
    </source>
</evidence>
<dbReference type="EMBL" id="LJIX01000006">
    <property type="protein sequence ID" value="KQL18260.1"/>
    <property type="molecule type" value="Genomic_DNA"/>
</dbReference>
<name>A0A0Q3SG21_9BACI</name>
<dbReference type="InterPro" id="IPR041522">
    <property type="entry name" value="CdaR_GGDEF"/>
</dbReference>
<evidence type="ECO:0008006" key="7">
    <source>
        <dbReference type="Google" id="ProtNLM"/>
    </source>
</evidence>